<gene>
    <name evidence="3" type="ORF">FOL46_007066</name>
    <name evidence="2" type="ORF">FOZ61_007785</name>
</gene>
<dbReference type="EMBL" id="JABAHT010000488">
    <property type="protein sequence ID" value="KAF4655070.1"/>
    <property type="molecule type" value="Genomic_DNA"/>
</dbReference>
<evidence type="ECO:0000256" key="1">
    <source>
        <dbReference type="SAM" id="SignalP"/>
    </source>
</evidence>
<dbReference type="Proteomes" id="UP000570595">
    <property type="component" value="Unassembled WGS sequence"/>
</dbReference>
<organism evidence="2 4">
    <name type="scientific">Perkinsus olseni</name>
    <name type="common">Perkinsus atlanticus</name>
    <dbReference type="NCBI Taxonomy" id="32597"/>
    <lineage>
        <taxon>Eukaryota</taxon>
        <taxon>Sar</taxon>
        <taxon>Alveolata</taxon>
        <taxon>Perkinsozoa</taxon>
        <taxon>Perkinsea</taxon>
        <taxon>Perkinsida</taxon>
        <taxon>Perkinsidae</taxon>
        <taxon>Perkinsus</taxon>
    </lineage>
</organism>
<feature type="signal peptide" evidence="1">
    <location>
        <begin position="1"/>
        <end position="22"/>
    </location>
</feature>
<evidence type="ECO:0000313" key="5">
    <source>
        <dbReference type="Proteomes" id="UP000572268"/>
    </source>
</evidence>
<evidence type="ECO:0000313" key="4">
    <source>
        <dbReference type="Proteomes" id="UP000570595"/>
    </source>
</evidence>
<dbReference type="Proteomes" id="UP000572268">
    <property type="component" value="Unassembled WGS sequence"/>
</dbReference>
<keyword evidence="1" id="KW-0732">Signal</keyword>
<protein>
    <submittedName>
        <fullName evidence="2">Uncharacterized protein</fullName>
    </submittedName>
</protein>
<feature type="chain" id="PRO_5044127913" evidence="1">
    <location>
        <begin position="23"/>
        <end position="392"/>
    </location>
</feature>
<accession>A0A7J6L7C3</accession>
<evidence type="ECO:0000313" key="3">
    <source>
        <dbReference type="EMBL" id="KAF4658191.1"/>
    </source>
</evidence>
<sequence length="392" mass="44278">MTLSKRVFITVVYTTLTTLVNCSTEDEEPSDSPDRSSSRMYNAWGIGEEGGSIESPRSRVTFVRDPGEEHHPRMLEMSCPPRIRKATSNANERAYYFFPAEGLSMLDVYDAASNETLVEKLDKAGRNSGGEASDELCRWMAEKVQSLKLSRKGQYGDNDKETGPPFFELHSRFPMDTSAQPTYTFFSRTVPEYVYGREVDLGGPYKFILASVEGGKRYRVKNETYPLGYSVSLEFTVKDSELQLQKLVCPKVTLIRETEVVNRDKTYEFPRGIVSFPSRWPAFPTLQHVKEVSVRLPVDSPMSDVNFLDVKAATKWLLIGGIYDTVYKMEHGGLGDEQTSYLMHFTSAVELFARQLCFAFAGEPKGSGIFGGAFKSFKRMVQRSSRRDKSPE</sequence>
<reference evidence="4 5" key="1">
    <citation type="submission" date="2020-04" db="EMBL/GenBank/DDBJ databases">
        <title>Perkinsus olseni comparative genomics.</title>
        <authorList>
            <person name="Bogema D.R."/>
        </authorList>
    </citation>
    <scope>NUCLEOTIDE SEQUENCE [LARGE SCALE GENOMIC DNA]</scope>
    <source>
        <strain evidence="2">ATCC PRA-179</strain>
        <strain evidence="3">ATCC PRA-31</strain>
    </source>
</reference>
<proteinExistence type="predicted"/>
<name>A0A7J6L7C3_PEROL</name>
<evidence type="ECO:0000313" key="2">
    <source>
        <dbReference type="EMBL" id="KAF4655070.1"/>
    </source>
</evidence>
<dbReference type="EMBL" id="JABANN010000485">
    <property type="protein sequence ID" value="KAF4658191.1"/>
    <property type="molecule type" value="Genomic_DNA"/>
</dbReference>
<comment type="caution">
    <text evidence="2">The sequence shown here is derived from an EMBL/GenBank/DDBJ whole genome shotgun (WGS) entry which is preliminary data.</text>
</comment>
<dbReference type="OrthoDB" id="10312705at2759"/>
<dbReference type="AlphaFoldDB" id="A0A7J6L7C3"/>